<dbReference type="PROSITE" id="PS01313">
    <property type="entry name" value="LIPB"/>
    <property type="match status" value="1"/>
</dbReference>
<dbReference type="InterPro" id="IPR045864">
    <property type="entry name" value="aa-tRNA-synth_II/BPL/LPL"/>
</dbReference>
<comment type="subcellular location">
    <subcellularLocation>
        <location evidence="5">Cytoplasm</location>
    </subcellularLocation>
</comment>
<comment type="pathway">
    <text evidence="1 5">Protein modification; protein lipoylation via endogenous pathway; protein N(6)-(lipoyl)lysine from octanoyl-[acyl-carrier-protein]: step 1/2.</text>
</comment>
<keyword evidence="3 5" id="KW-0012">Acyltransferase</keyword>
<dbReference type="SUPFAM" id="SSF55681">
    <property type="entry name" value="Class II aaRS and biotin synthetases"/>
    <property type="match status" value="1"/>
</dbReference>
<evidence type="ECO:0000256" key="4">
    <source>
        <dbReference type="ARBA" id="ARBA00024732"/>
    </source>
</evidence>
<dbReference type="GO" id="GO:0005737">
    <property type="term" value="C:cytoplasm"/>
    <property type="evidence" value="ECO:0007669"/>
    <property type="project" value="UniProtKB-SubCell"/>
</dbReference>
<dbReference type="GO" id="GO:0009249">
    <property type="term" value="P:protein lipoylation"/>
    <property type="evidence" value="ECO:0007669"/>
    <property type="project" value="InterPro"/>
</dbReference>
<dbReference type="Pfam" id="PF21948">
    <property type="entry name" value="LplA-B_cat"/>
    <property type="match status" value="1"/>
</dbReference>
<keyword evidence="8" id="KW-1185">Reference proteome</keyword>
<comment type="function">
    <text evidence="4 5">Catalyzes the transfer of endogenously produced octanoic acid from octanoyl-acyl-carrier-protein onto the lipoyl domains of lipoate-dependent enzymes. Lipoyl-ACP can also act as a substrate although octanoyl-ACP is likely to be the physiological substrate.</text>
</comment>
<evidence type="ECO:0000256" key="3">
    <source>
        <dbReference type="ARBA" id="ARBA00023315"/>
    </source>
</evidence>
<comment type="miscellaneous">
    <text evidence="5">In the reaction, the free carboxyl group of octanoic acid is attached via an amide linkage to the epsilon-amino group of a specific lysine residue of lipoyl domains of lipoate-dependent enzymes.</text>
</comment>
<dbReference type="CDD" id="cd16444">
    <property type="entry name" value="LipB"/>
    <property type="match status" value="1"/>
</dbReference>
<dbReference type="InterPro" id="IPR000544">
    <property type="entry name" value="Octanoyltransferase"/>
</dbReference>
<evidence type="ECO:0000259" key="6">
    <source>
        <dbReference type="PROSITE" id="PS51733"/>
    </source>
</evidence>
<dbReference type="PANTHER" id="PTHR10993">
    <property type="entry name" value="OCTANOYLTRANSFERASE"/>
    <property type="match status" value="1"/>
</dbReference>
<organism evidence="7 8">
    <name type="scientific">Pseudoclavibacter chungangensis</name>
    <dbReference type="NCBI Taxonomy" id="587635"/>
    <lineage>
        <taxon>Bacteria</taxon>
        <taxon>Bacillati</taxon>
        <taxon>Actinomycetota</taxon>
        <taxon>Actinomycetes</taxon>
        <taxon>Micrococcales</taxon>
        <taxon>Microbacteriaceae</taxon>
        <taxon>Pseudoclavibacter</taxon>
    </lineage>
</organism>
<dbReference type="UniPathway" id="UPA00538">
    <property type="reaction ID" value="UER00592"/>
</dbReference>
<feature type="binding site" evidence="5">
    <location>
        <begin position="165"/>
        <end position="167"/>
    </location>
    <ligand>
        <name>substrate</name>
    </ligand>
</feature>
<dbReference type="AlphaFoldDB" id="A0A7J5BN39"/>
<dbReference type="EC" id="2.3.1.181" evidence="5"/>
<dbReference type="OrthoDB" id="9787061at2"/>
<evidence type="ECO:0000313" key="7">
    <source>
        <dbReference type="EMBL" id="KAB1653129.1"/>
    </source>
</evidence>
<feature type="binding site" evidence="5">
    <location>
        <begin position="178"/>
        <end position="180"/>
    </location>
    <ligand>
        <name>substrate</name>
    </ligand>
</feature>
<comment type="similarity">
    <text evidence="5">Belongs to the LipB family.</text>
</comment>
<evidence type="ECO:0000256" key="2">
    <source>
        <dbReference type="ARBA" id="ARBA00022679"/>
    </source>
</evidence>
<comment type="caution">
    <text evidence="7">The sequence shown here is derived from an EMBL/GenBank/DDBJ whole genome shotgun (WGS) entry which is preliminary data.</text>
</comment>
<dbReference type="NCBIfam" id="TIGR00214">
    <property type="entry name" value="lipB"/>
    <property type="match status" value="1"/>
</dbReference>
<feature type="binding site" evidence="5">
    <location>
        <begin position="93"/>
        <end position="100"/>
    </location>
    <ligand>
        <name>substrate</name>
    </ligand>
</feature>
<reference evidence="7 8" key="1">
    <citation type="submission" date="2019-09" db="EMBL/GenBank/DDBJ databases">
        <title>Phylogeny of genus Pseudoclavibacter and closely related genus.</title>
        <authorList>
            <person name="Li Y."/>
        </authorList>
    </citation>
    <scope>NUCLEOTIDE SEQUENCE [LARGE SCALE GENOMIC DNA]</scope>
    <source>
        <strain evidence="7 8">DSM 23821</strain>
    </source>
</reference>
<dbReference type="Proteomes" id="UP000467240">
    <property type="component" value="Unassembled WGS sequence"/>
</dbReference>
<proteinExistence type="inferred from homology"/>
<evidence type="ECO:0000313" key="8">
    <source>
        <dbReference type="Proteomes" id="UP000467240"/>
    </source>
</evidence>
<dbReference type="PANTHER" id="PTHR10993:SF7">
    <property type="entry name" value="LIPOYLTRANSFERASE 2, MITOCHONDRIAL-RELATED"/>
    <property type="match status" value="1"/>
</dbReference>
<comment type="catalytic activity">
    <reaction evidence="5">
        <text>octanoyl-[ACP] + L-lysyl-[protein] = N(6)-octanoyl-L-lysyl-[protein] + holo-[ACP] + H(+)</text>
        <dbReference type="Rhea" id="RHEA:17665"/>
        <dbReference type="Rhea" id="RHEA-COMP:9636"/>
        <dbReference type="Rhea" id="RHEA-COMP:9685"/>
        <dbReference type="Rhea" id="RHEA-COMP:9752"/>
        <dbReference type="Rhea" id="RHEA-COMP:9928"/>
        <dbReference type="ChEBI" id="CHEBI:15378"/>
        <dbReference type="ChEBI" id="CHEBI:29969"/>
        <dbReference type="ChEBI" id="CHEBI:64479"/>
        <dbReference type="ChEBI" id="CHEBI:78463"/>
        <dbReference type="ChEBI" id="CHEBI:78809"/>
        <dbReference type="EC" id="2.3.1.181"/>
    </reaction>
</comment>
<feature type="domain" description="BPL/LPL catalytic" evidence="6">
    <location>
        <begin position="55"/>
        <end position="235"/>
    </location>
</feature>
<dbReference type="GO" id="GO:0033819">
    <property type="term" value="F:lipoyl(octanoyl) transferase activity"/>
    <property type="evidence" value="ECO:0007669"/>
    <property type="project" value="UniProtKB-EC"/>
</dbReference>
<feature type="site" description="Lowers pKa of active site Cys" evidence="5">
    <location>
        <position position="162"/>
    </location>
</feature>
<sequence>MTFQQHLLGRVAADDVPCGVDALPDVPGLVRRDGLVDYRASLELQAALREDVVCAARGPSLLALEHPPVYTAGRRASRDEYPYDGTDVVPIERGGRLTWHGPGQLVVYIVGRLRNRTDASGLVRGVEAAVIEVLRELGLGVDSVDGRSGAWLPADRRGPARKVAAIGLAIRRGVTSHGVAVNCTNDLRPFGLIVPCGISDAGVGSFADAGLQDVTPAVLAPRLLDGLERRIGERYETVTSPLGRTRVVLA</sequence>
<keyword evidence="2 5" id="KW-0808">Transferase</keyword>
<dbReference type="InterPro" id="IPR020605">
    <property type="entry name" value="Octanoyltransferase_CS"/>
</dbReference>
<dbReference type="NCBIfam" id="NF010925">
    <property type="entry name" value="PRK14345.1"/>
    <property type="match status" value="1"/>
</dbReference>
<protein>
    <recommendedName>
        <fullName evidence="5">Octanoyltransferase</fullName>
        <ecNumber evidence="5">2.3.1.181</ecNumber>
    </recommendedName>
    <alternativeName>
        <fullName evidence="5">Lipoate-protein ligase B</fullName>
    </alternativeName>
    <alternativeName>
        <fullName evidence="5">Lipoyl/octanoyl transferase</fullName>
    </alternativeName>
    <alternativeName>
        <fullName evidence="5">Octanoyl-[acyl-carrier-protein]-protein N-octanoyltransferase</fullName>
    </alternativeName>
</protein>
<keyword evidence="5" id="KW-0963">Cytoplasm</keyword>
<dbReference type="InterPro" id="IPR004143">
    <property type="entry name" value="BPL_LPL_catalytic"/>
</dbReference>
<evidence type="ECO:0000256" key="5">
    <source>
        <dbReference type="HAMAP-Rule" id="MF_00013"/>
    </source>
</evidence>
<dbReference type="Gene3D" id="3.30.930.10">
    <property type="entry name" value="Bira Bifunctional Protein, Domain 2"/>
    <property type="match status" value="1"/>
</dbReference>
<dbReference type="PROSITE" id="PS51733">
    <property type="entry name" value="BPL_LPL_CATALYTIC"/>
    <property type="match status" value="1"/>
</dbReference>
<gene>
    <name evidence="5 7" type="primary">lipB</name>
    <name evidence="7" type="ORF">F8O01_15825</name>
</gene>
<name>A0A7J5BN39_9MICO</name>
<dbReference type="RefSeq" id="WP_158041883.1">
    <property type="nucleotide sequence ID" value="NZ_JACCFV010000001.1"/>
</dbReference>
<dbReference type="EMBL" id="WBJZ01000025">
    <property type="protein sequence ID" value="KAB1653129.1"/>
    <property type="molecule type" value="Genomic_DNA"/>
</dbReference>
<evidence type="ECO:0000256" key="1">
    <source>
        <dbReference type="ARBA" id="ARBA00004821"/>
    </source>
</evidence>
<feature type="active site" description="Acyl-thioester intermediate" evidence="5">
    <location>
        <position position="196"/>
    </location>
</feature>
<accession>A0A7J5BN39</accession>
<dbReference type="HAMAP" id="MF_00013">
    <property type="entry name" value="LipB"/>
    <property type="match status" value="1"/>
</dbReference>